<accession>A0A0C9NZX7</accession>
<keyword evidence="3" id="KW-0547">Nucleotide-binding</keyword>
<name>A0A0C9NZX7_LACPA</name>
<comment type="function">
    <text evidence="3">Catalyzes the formation of N(4)-acetylcytidine (ac(4)C) at the wobble position of elongator tRNA(Met), using acetate and ATP as substrates. First activates an acetate ion to form acetyladenylate (Ac-AMP) and then transfers the acetyl group to tRNA to form ac(4)C34.</text>
</comment>
<feature type="binding site" evidence="3">
    <location>
        <position position="153"/>
    </location>
    <ligand>
        <name>ATP</name>
        <dbReference type="ChEBI" id="CHEBI:30616"/>
    </ligand>
</feature>
<keyword evidence="4" id="KW-0808">Transferase</keyword>
<evidence type="ECO:0000256" key="2">
    <source>
        <dbReference type="ARBA" id="ARBA00022694"/>
    </source>
</evidence>
<dbReference type="GO" id="GO:0000049">
    <property type="term" value="F:tRNA binding"/>
    <property type="evidence" value="ECO:0007669"/>
    <property type="project" value="UniProtKB-KW"/>
</dbReference>
<dbReference type="HAMAP" id="MF_01539">
    <property type="entry name" value="TmcAL"/>
    <property type="match status" value="1"/>
</dbReference>
<dbReference type="GO" id="GO:0016740">
    <property type="term" value="F:transferase activity"/>
    <property type="evidence" value="ECO:0007669"/>
    <property type="project" value="UniProtKB-KW"/>
</dbReference>
<dbReference type="PANTHER" id="PTHR37825">
    <property type="entry name" value="TRNA(MET) CYTIDINE ACETATE LIGASE"/>
    <property type="match status" value="1"/>
</dbReference>
<dbReference type="RefSeq" id="WP_003584673.1">
    <property type="nucleotide sequence ID" value="NZ_BAYM01000246.1"/>
</dbReference>
<dbReference type="AlphaFoldDB" id="A0A0C9NZX7"/>
<dbReference type="EMBL" id="BAYM01000246">
    <property type="protein sequence ID" value="GAN37635.1"/>
    <property type="molecule type" value="Genomic_DNA"/>
</dbReference>
<sequence>MQTVGMIAEFNPFHTGHAYALAQARKLAQADVVVVVMSGNYVQRGEPAIFDKWVRAQAALQHGADLVVELPVTGAVQAADQFAEAGVTALAAMGVNTLAFGTEHPEVAYADLAEKLATAALTGDGFRDYTQTYATQLNAVYAKAAGITQTDPNFMLGLSYAKANLALKWPMTLLPFARRGIGHDEVGIQANIASASTVREYLRADQSVEAIVPTELVDFYAKQQQYSWAQFFPWLKYRLQTAELNELRLVATMAEGLEYRFTQKIDDAQDMTAFLKQVKSKRYTYARLRRLALAITLNMTATAVNQARQHPQLHVLGFTPTGRQYLNSVKHDLDWPLLTKVSADMLAPDGVLAMTHRADRLITTIGGVEQNYGRRPLM</sequence>
<dbReference type="InterPro" id="IPR014729">
    <property type="entry name" value="Rossmann-like_a/b/a_fold"/>
</dbReference>
<keyword evidence="3" id="KW-0963">Cytoplasm</keyword>
<evidence type="ECO:0000256" key="3">
    <source>
        <dbReference type="HAMAP-Rule" id="MF_01539"/>
    </source>
</evidence>
<protein>
    <recommendedName>
        <fullName evidence="3">tRNA(Met) cytidine acetate ligase</fullName>
        <ecNumber evidence="3">6.3.4.-</ecNumber>
    </recommendedName>
</protein>
<evidence type="ECO:0000313" key="4">
    <source>
        <dbReference type="EMBL" id="GAN37635.1"/>
    </source>
</evidence>
<dbReference type="Gene3D" id="3.40.50.620">
    <property type="entry name" value="HUPs"/>
    <property type="match status" value="1"/>
</dbReference>
<proteinExistence type="inferred from homology"/>
<dbReference type="NCBIfam" id="NF010191">
    <property type="entry name" value="PRK13670.1"/>
    <property type="match status" value="1"/>
</dbReference>
<dbReference type="GO" id="GO:0005524">
    <property type="term" value="F:ATP binding"/>
    <property type="evidence" value="ECO:0007669"/>
    <property type="project" value="UniProtKB-KW"/>
</dbReference>
<dbReference type="EC" id="6.3.4.-" evidence="3"/>
<feature type="binding site" evidence="3">
    <location>
        <position position="178"/>
    </location>
    <ligand>
        <name>ATP</name>
        <dbReference type="ChEBI" id="CHEBI:30616"/>
    </ligand>
</feature>
<dbReference type="GO" id="GO:0016879">
    <property type="term" value="F:ligase activity, forming carbon-nitrogen bonds"/>
    <property type="evidence" value="ECO:0007669"/>
    <property type="project" value="UniProtKB-UniRule"/>
</dbReference>
<dbReference type="SUPFAM" id="SSF52374">
    <property type="entry name" value="Nucleotidylyl transferase"/>
    <property type="match status" value="1"/>
</dbReference>
<comment type="similarity">
    <text evidence="3">Belongs to the TmcAL family.</text>
</comment>
<comment type="caution">
    <text evidence="4">The sequence shown here is derived from an EMBL/GenBank/DDBJ whole genome shotgun (WGS) entry which is preliminary data.</text>
</comment>
<keyword evidence="2 3" id="KW-0819">tRNA processing</keyword>
<dbReference type="InterPro" id="IPR008513">
    <property type="entry name" value="tRNA(Met)_cyd_acetate_ligase"/>
</dbReference>
<evidence type="ECO:0000313" key="5">
    <source>
        <dbReference type="Proteomes" id="UP000032552"/>
    </source>
</evidence>
<dbReference type="Pfam" id="PF05636">
    <property type="entry name" value="HIGH_NTase1"/>
    <property type="match status" value="1"/>
</dbReference>
<organism evidence="4 5">
    <name type="scientific">Lacticaseibacillus paracasei NRIC 0644</name>
    <dbReference type="NCBI Taxonomy" id="1435038"/>
    <lineage>
        <taxon>Bacteria</taxon>
        <taxon>Bacillati</taxon>
        <taxon>Bacillota</taxon>
        <taxon>Bacilli</taxon>
        <taxon>Lactobacillales</taxon>
        <taxon>Lactobacillaceae</taxon>
        <taxon>Lacticaseibacillus</taxon>
    </lineage>
</organism>
<dbReference type="Proteomes" id="UP000032552">
    <property type="component" value="Unassembled WGS sequence"/>
</dbReference>
<keyword evidence="3" id="KW-0820">tRNA-binding</keyword>
<dbReference type="GO" id="GO:0006400">
    <property type="term" value="P:tRNA modification"/>
    <property type="evidence" value="ECO:0007669"/>
    <property type="project" value="UniProtKB-UniRule"/>
</dbReference>
<gene>
    <name evidence="3" type="primary">tmcAL</name>
    <name evidence="4" type="ORF">LC0644_2224</name>
</gene>
<keyword evidence="1 3" id="KW-0436">Ligase</keyword>
<comment type="subcellular location">
    <subcellularLocation>
        <location evidence="3">Cytoplasm</location>
    </subcellularLocation>
</comment>
<reference evidence="5" key="1">
    <citation type="submission" date="2014-05" db="EMBL/GenBank/DDBJ databases">
        <title>Whole genome sequencing of Lactobacillus casei NRIC0644.</title>
        <authorList>
            <person name="Atarashi H."/>
            <person name="Yoshida Y."/>
            <person name="Fujimura S."/>
            <person name="Tanaka N."/>
            <person name="Shiwa Y."/>
            <person name="Yoshikawa H."/>
            <person name="Okada S."/>
            <person name="Nakagawa J."/>
        </authorList>
    </citation>
    <scope>NUCLEOTIDE SEQUENCE [LARGE SCALE GENOMIC DNA]</scope>
    <source>
        <strain evidence="5">NRIC0644</strain>
    </source>
</reference>
<comment type="caution">
    <text evidence="3">Lacks conserved residue(s) required for the propagation of feature annotation.</text>
</comment>
<feature type="binding site" evidence="3">
    <location>
        <begin position="7"/>
        <end position="20"/>
    </location>
    <ligand>
        <name>ATP</name>
        <dbReference type="ChEBI" id="CHEBI:30616"/>
    </ligand>
</feature>
<dbReference type="PANTHER" id="PTHR37825:SF1">
    <property type="entry name" value="TRNA(MET) CYTIDINE ACETATE LIGASE"/>
    <property type="match status" value="1"/>
</dbReference>
<keyword evidence="3" id="KW-0694">RNA-binding</keyword>
<feature type="binding site" evidence="3">
    <location>
        <position position="101"/>
    </location>
    <ligand>
        <name>ATP</name>
        <dbReference type="ChEBI" id="CHEBI:30616"/>
    </ligand>
</feature>
<comment type="catalytic activity">
    <reaction evidence="3">
        <text>cytidine(34) in elongator tRNA(Met) + acetate + ATP = N(4)-acetylcytidine(34) in elongator tRNA(Met) + AMP + diphosphate</text>
        <dbReference type="Rhea" id="RHEA:58144"/>
        <dbReference type="Rhea" id="RHEA-COMP:10693"/>
        <dbReference type="Rhea" id="RHEA-COMP:10694"/>
        <dbReference type="ChEBI" id="CHEBI:30089"/>
        <dbReference type="ChEBI" id="CHEBI:30616"/>
        <dbReference type="ChEBI" id="CHEBI:33019"/>
        <dbReference type="ChEBI" id="CHEBI:74900"/>
        <dbReference type="ChEBI" id="CHEBI:82748"/>
        <dbReference type="ChEBI" id="CHEBI:456215"/>
    </reaction>
</comment>
<evidence type="ECO:0000256" key="1">
    <source>
        <dbReference type="ARBA" id="ARBA00022598"/>
    </source>
</evidence>
<keyword evidence="3" id="KW-0067">ATP-binding</keyword>
<dbReference type="GO" id="GO:0005737">
    <property type="term" value="C:cytoplasm"/>
    <property type="evidence" value="ECO:0007669"/>
    <property type="project" value="UniProtKB-SubCell"/>
</dbReference>